<protein>
    <submittedName>
        <fullName evidence="11">Late blight resistance homolog R1A-3</fullName>
    </submittedName>
</protein>
<evidence type="ECO:0000256" key="1">
    <source>
        <dbReference type="ARBA" id="ARBA00004496"/>
    </source>
</evidence>
<dbReference type="PRINTS" id="PR00364">
    <property type="entry name" value="DISEASERSIST"/>
</dbReference>
<dbReference type="InterPro" id="IPR027417">
    <property type="entry name" value="P-loop_NTPase"/>
</dbReference>
<dbReference type="Gene3D" id="3.40.50.300">
    <property type="entry name" value="P-loop containing nucleotide triphosphate hydrolases"/>
    <property type="match status" value="1"/>
</dbReference>
<keyword evidence="7" id="KW-0611">Plant defense</keyword>
<sequence length="292" mass="33731">MAWCVVSQTDQRRNMLIDILMSTSSCNRETILNIGDDDLAEQLYQCLKGRRYIIVMDDIQNVNAWDDIKRCLPDDRIGSRILFTSRNMDVAIMASYGGSNYPLRFLVEDESWNLLKWKVFNKEPCPPELVDVGKKIARNCGGLPITIVMIASVLKLLEKKRSLWMEVAENITSYISKETNVYMNMLEQSYNDLPMHLKPCFHYLGLFEKGREVPVQKLIMLWHAEGFIGKEECMKSKNVAQKYLTDLINRNMLLVSKRSSDGRIKSCTIHGAMHDMCLRLAKKDNFMKAIKE</sequence>
<dbReference type="InterPro" id="IPR042197">
    <property type="entry name" value="Apaf_helical"/>
</dbReference>
<feature type="domain" description="Disease resistance protein winged helix" evidence="10">
    <location>
        <begin position="206"/>
        <end position="276"/>
    </location>
</feature>
<dbReference type="GO" id="GO:0005524">
    <property type="term" value="F:ATP binding"/>
    <property type="evidence" value="ECO:0007669"/>
    <property type="project" value="UniProtKB-KW"/>
</dbReference>
<dbReference type="InterPro" id="IPR044974">
    <property type="entry name" value="Disease_R_plants"/>
</dbReference>
<dbReference type="SUPFAM" id="SSF52540">
    <property type="entry name" value="P-loop containing nucleoside triphosphate hydrolases"/>
    <property type="match status" value="1"/>
</dbReference>
<keyword evidence="8" id="KW-0067">ATP-binding</keyword>
<evidence type="ECO:0000256" key="3">
    <source>
        <dbReference type="ARBA" id="ARBA00022490"/>
    </source>
</evidence>
<accession>A0A8S0TCE0</accession>
<gene>
    <name evidence="11" type="ORF">OLEA9_A009977</name>
</gene>
<evidence type="ECO:0000313" key="12">
    <source>
        <dbReference type="Proteomes" id="UP000594638"/>
    </source>
</evidence>
<dbReference type="OrthoDB" id="1303506at2759"/>
<dbReference type="InterPro" id="IPR002182">
    <property type="entry name" value="NB-ARC"/>
</dbReference>
<dbReference type="EMBL" id="CACTIH010005874">
    <property type="protein sequence ID" value="CAA3002752.1"/>
    <property type="molecule type" value="Genomic_DNA"/>
</dbReference>
<organism evidence="11 12">
    <name type="scientific">Olea europaea subsp. europaea</name>
    <dbReference type="NCBI Taxonomy" id="158383"/>
    <lineage>
        <taxon>Eukaryota</taxon>
        <taxon>Viridiplantae</taxon>
        <taxon>Streptophyta</taxon>
        <taxon>Embryophyta</taxon>
        <taxon>Tracheophyta</taxon>
        <taxon>Spermatophyta</taxon>
        <taxon>Magnoliopsida</taxon>
        <taxon>eudicotyledons</taxon>
        <taxon>Gunneridae</taxon>
        <taxon>Pentapetalae</taxon>
        <taxon>asterids</taxon>
        <taxon>lamiids</taxon>
        <taxon>Lamiales</taxon>
        <taxon>Oleaceae</taxon>
        <taxon>Oleeae</taxon>
        <taxon>Olea</taxon>
    </lineage>
</organism>
<dbReference type="PANTHER" id="PTHR23155">
    <property type="entry name" value="DISEASE RESISTANCE PROTEIN RP"/>
    <property type="match status" value="1"/>
</dbReference>
<comment type="caution">
    <text evidence="11">The sequence shown here is derived from an EMBL/GenBank/DDBJ whole genome shotgun (WGS) entry which is preliminary data.</text>
</comment>
<evidence type="ECO:0000259" key="10">
    <source>
        <dbReference type="Pfam" id="PF23559"/>
    </source>
</evidence>
<dbReference type="GO" id="GO:0043531">
    <property type="term" value="F:ADP binding"/>
    <property type="evidence" value="ECO:0007669"/>
    <property type="project" value="InterPro"/>
</dbReference>
<evidence type="ECO:0000313" key="11">
    <source>
        <dbReference type="EMBL" id="CAA3002752.1"/>
    </source>
</evidence>
<dbReference type="FunFam" id="1.10.10.10:FF:000322">
    <property type="entry name" value="Probable disease resistance protein At1g63360"/>
    <property type="match status" value="1"/>
</dbReference>
<name>A0A8S0TCE0_OLEEU</name>
<evidence type="ECO:0000256" key="6">
    <source>
        <dbReference type="ARBA" id="ARBA00022741"/>
    </source>
</evidence>
<dbReference type="Pfam" id="PF00931">
    <property type="entry name" value="NB-ARC"/>
    <property type="match status" value="1"/>
</dbReference>
<evidence type="ECO:0000256" key="4">
    <source>
        <dbReference type="ARBA" id="ARBA00022614"/>
    </source>
</evidence>
<evidence type="ECO:0000259" key="9">
    <source>
        <dbReference type="Pfam" id="PF00931"/>
    </source>
</evidence>
<keyword evidence="6" id="KW-0547">Nucleotide-binding</keyword>
<dbReference type="Pfam" id="PF23559">
    <property type="entry name" value="WHD_DRP"/>
    <property type="match status" value="1"/>
</dbReference>
<evidence type="ECO:0000256" key="8">
    <source>
        <dbReference type="ARBA" id="ARBA00022840"/>
    </source>
</evidence>
<dbReference type="Gramene" id="OE9A009977T1">
    <property type="protein sequence ID" value="OE9A009977C1"/>
    <property type="gene ID" value="OE9A009977"/>
</dbReference>
<feature type="domain" description="NB-ARC" evidence="9">
    <location>
        <begin position="1"/>
        <end position="123"/>
    </location>
</feature>
<reference evidence="11 12" key="1">
    <citation type="submission" date="2019-12" db="EMBL/GenBank/DDBJ databases">
        <authorList>
            <person name="Alioto T."/>
            <person name="Alioto T."/>
            <person name="Gomez Garrido J."/>
        </authorList>
    </citation>
    <scope>NUCLEOTIDE SEQUENCE [LARGE SCALE GENOMIC DNA]</scope>
</reference>
<comment type="subcellular location">
    <subcellularLocation>
        <location evidence="1">Cytoplasm</location>
    </subcellularLocation>
</comment>
<evidence type="ECO:0000256" key="5">
    <source>
        <dbReference type="ARBA" id="ARBA00022737"/>
    </source>
</evidence>
<keyword evidence="5" id="KW-0677">Repeat</keyword>
<dbReference type="InterPro" id="IPR058922">
    <property type="entry name" value="WHD_DRP"/>
</dbReference>
<keyword evidence="3" id="KW-0963">Cytoplasm</keyword>
<dbReference type="GO" id="GO:0005737">
    <property type="term" value="C:cytoplasm"/>
    <property type="evidence" value="ECO:0007669"/>
    <property type="project" value="UniProtKB-SubCell"/>
</dbReference>
<keyword evidence="12" id="KW-1185">Reference proteome</keyword>
<dbReference type="Gene3D" id="1.10.10.10">
    <property type="entry name" value="Winged helix-like DNA-binding domain superfamily/Winged helix DNA-binding domain"/>
    <property type="match status" value="1"/>
</dbReference>
<keyword evidence="4" id="KW-0433">Leucine-rich repeat</keyword>
<comment type="similarity">
    <text evidence="2">Belongs to the disease resistance NB-LRR family.</text>
</comment>
<dbReference type="InterPro" id="IPR036388">
    <property type="entry name" value="WH-like_DNA-bd_sf"/>
</dbReference>
<proteinExistence type="inferred from homology"/>
<dbReference type="PANTHER" id="PTHR23155:SF1152">
    <property type="entry name" value="AAA+ ATPASE DOMAIN-CONTAINING PROTEIN"/>
    <property type="match status" value="1"/>
</dbReference>
<dbReference type="Gene3D" id="1.10.8.430">
    <property type="entry name" value="Helical domain of apoptotic protease-activating factors"/>
    <property type="match status" value="1"/>
</dbReference>
<dbReference type="GO" id="GO:0098542">
    <property type="term" value="P:defense response to other organism"/>
    <property type="evidence" value="ECO:0007669"/>
    <property type="project" value="TreeGrafter"/>
</dbReference>
<evidence type="ECO:0000256" key="7">
    <source>
        <dbReference type="ARBA" id="ARBA00022821"/>
    </source>
</evidence>
<dbReference type="Proteomes" id="UP000594638">
    <property type="component" value="Unassembled WGS sequence"/>
</dbReference>
<dbReference type="AlphaFoldDB" id="A0A8S0TCE0"/>
<evidence type="ECO:0000256" key="2">
    <source>
        <dbReference type="ARBA" id="ARBA00008894"/>
    </source>
</evidence>